<proteinExistence type="predicted"/>
<reference evidence="1" key="1">
    <citation type="submission" date="2021-02" db="EMBL/GenBank/DDBJ databases">
        <title>Abyssanaerobacter marinus gen.nov., sp., nov, anaerobic bacterium isolated from the Onnuri vent field of Indian Ocean and suggestion of Mogibacteriaceae fam. nov., and proposal of reclassification of ambiguous this family's genus member.</title>
        <authorList>
            <person name="Kim Y.J."/>
            <person name="Yang J.-A."/>
        </authorList>
    </citation>
    <scope>NUCLEOTIDE SEQUENCE</scope>
    <source>
        <strain evidence="1">DSM 2634</strain>
    </source>
</reference>
<sequence>MKKELIDKFEKLHFQIKNIYSELGILSKKSPDGAINKFKLKFVNQLLTQANTLLDEQYKPFADFDLFQEEDIPSNSDVVLVLSQYIQCLEKLKMDNVKMLSGNWYWIIPNSKEEIKTTHPSFDFTR</sequence>
<organism evidence="1 2">
    <name type="scientific">Clostridium aminobutyricum</name>
    <dbReference type="NCBI Taxonomy" id="33953"/>
    <lineage>
        <taxon>Bacteria</taxon>
        <taxon>Bacillati</taxon>
        <taxon>Bacillota</taxon>
        <taxon>Clostridia</taxon>
        <taxon>Eubacteriales</taxon>
        <taxon>Clostridiaceae</taxon>
        <taxon>Clostridium</taxon>
    </lineage>
</organism>
<protein>
    <submittedName>
        <fullName evidence="1">Uncharacterized protein</fullName>
    </submittedName>
</protein>
<dbReference type="EMBL" id="JAFJZZ010000001">
    <property type="protein sequence ID" value="MBN7771844.1"/>
    <property type="molecule type" value="Genomic_DNA"/>
</dbReference>
<gene>
    <name evidence="1" type="ORF">JYB65_00525</name>
</gene>
<name>A0A939D5V9_CLOAM</name>
<dbReference type="RefSeq" id="WP_206580635.1">
    <property type="nucleotide sequence ID" value="NZ_JAFJZZ010000001.1"/>
</dbReference>
<keyword evidence="2" id="KW-1185">Reference proteome</keyword>
<dbReference type="AlphaFoldDB" id="A0A939D5V9"/>
<evidence type="ECO:0000313" key="1">
    <source>
        <dbReference type="EMBL" id="MBN7771844.1"/>
    </source>
</evidence>
<comment type="caution">
    <text evidence="1">The sequence shown here is derived from an EMBL/GenBank/DDBJ whole genome shotgun (WGS) entry which is preliminary data.</text>
</comment>
<evidence type="ECO:0000313" key="2">
    <source>
        <dbReference type="Proteomes" id="UP000664545"/>
    </source>
</evidence>
<accession>A0A939D5V9</accession>
<dbReference type="Proteomes" id="UP000664545">
    <property type="component" value="Unassembled WGS sequence"/>
</dbReference>